<dbReference type="SUPFAM" id="SSF52540">
    <property type="entry name" value="P-loop containing nucleoside triphosphate hydrolases"/>
    <property type="match status" value="1"/>
</dbReference>
<dbReference type="EMBL" id="SDAM02029589">
    <property type="protein sequence ID" value="KAH6755763.1"/>
    <property type="molecule type" value="Genomic_DNA"/>
</dbReference>
<dbReference type="Gene3D" id="1.10.8.430">
    <property type="entry name" value="Helical domain of apoptotic protease-activating factors"/>
    <property type="match status" value="1"/>
</dbReference>
<keyword evidence="5" id="KW-0677">Repeat</keyword>
<dbReference type="SUPFAM" id="SSF52058">
    <property type="entry name" value="L domain-like"/>
    <property type="match status" value="1"/>
</dbReference>
<gene>
    <name evidence="9" type="ORF">C2S53_010025</name>
</gene>
<keyword evidence="6" id="KW-0611">Plant defense</keyword>
<sequence length="700" mass="80211">MVGSFDMFHEIRRALIENMTETAFVAISGMAGIGKTTLARRVFNDSLVSANFECRAFVTVGQMYKPGEILQAIIAQVNLDDKEGVGMIVEEDEDLNKSFKRSLKGRKYLIVLDDIWNDDFYVHLQLLLPLQDNGSRILLVSREPQSAAYVAFPFHKYKIRFLNDEESWDLLRRKVFGKRECPHQLVKAGKKIAENCEGLPLLIVAVAKLLSEAQNNVPEFWNEVAEKQNSIFEDACDQISEVLISSYNYLPQYLKMNFLYMVVFPQKHTIHRSKIENIWWAEGIGNLSFSLPFNDLVSRNLVVVRGKSSNVCSLHAAYWYLIKRLAENNKVVHTLNSYADGSVERVQSHRCLAIYKNVLLAIKEVHNSIGSISTVRSLLCTGPYHPYQVPVCSDWRLLRTLDALTIRFYEFPLELVKLILLRYLALTCNADLPPSISKLWNLEFLIVHQHVSIKRVLAADDQCSPCVPEEIWDLQELKHLQIVGRNLPNPPLGKVLPNLTELFDVGAQSCYKRVLQSIPNLKKLRIQIEFVPNAAQTISCFDHISCLQKLESLKSVIVNPKILLEPIVPPLPFWNSIYSLKKLSLGGFGYPWEDMSKIAELPSLEELKLKCYAFRGDIWEAEGRRFSKLRYLIIEDTDLVQWTAGDETFPQLSWLTMKNCHKLREIPRFSTPLNVELLDCHPLAETCVDAERVHANYSWK</sequence>
<keyword evidence="3" id="KW-0433">Leucine-rich repeat</keyword>
<feature type="domain" description="Disease resistance R13L4/SHOC-2-like LRR" evidence="8">
    <location>
        <begin position="375"/>
        <end position="658"/>
    </location>
</feature>
<dbReference type="PANTHER" id="PTHR23155:SF1152">
    <property type="entry name" value="AAA+ ATPASE DOMAIN-CONTAINING PROTEIN"/>
    <property type="match status" value="1"/>
</dbReference>
<dbReference type="GO" id="GO:0009626">
    <property type="term" value="P:plant-type hypersensitive response"/>
    <property type="evidence" value="ECO:0007669"/>
    <property type="project" value="UniProtKB-KW"/>
</dbReference>
<evidence type="ECO:0000256" key="4">
    <source>
        <dbReference type="ARBA" id="ARBA00022667"/>
    </source>
</evidence>
<evidence type="ECO:0000256" key="2">
    <source>
        <dbReference type="ARBA" id="ARBA00008894"/>
    </source>
</evidence>
<dbReference type="InterPro" id="IPR036388">
    <property type="entry name" value="WH-like_DNA-bd_sf"/>
</dbReference>
<dbReference type="PRINTS" id="PR00364">
    <property type="entry name" value="DISEASERSIST"/>
</dbReference>
<evidence type="ECO:0000256" key="1">
    <source>
        <dbReference type="ARBA" id="ARBA00002074"/>
    </source>
</evidence>
<dbReference type="AlphaFoldDB" id="A0AAD4INE4"/>
<dbReference type="PANTHER" id="PTHR23155">
    <property type="entry name" value="DISEASE RESISTANCE PROTEIN RP"/>
    <property type="match status" value="1"/>
</dbReference>
<dbReference type="InterPro" id="IPR032675">
    <property type="entry name" value="LRR_dom_sf"/>
</dbReference>
<dbReference type="Gene3D" id="3.40.50.300">
    <property type="entry name" value="P-loop containing nucleotide triphosphate hydrolases"/>
    <property type="match status" value="1"/>
</dbReference>
<keyword evidence="10" id="KW-1185">Reference proteome</keyword>
<dbReference type="Pfam" id="PF23598">
    <property type="entry name" value="LRR_14"/>
    <property type="match status" value="1"/>
</dbReference>
<comment type="function">
    <text evidence="1">Confers resistance to late blight (Phytophthora infestans) races carrying the avirulence gene Avr1. Resistance proteins guard the plant against pathogens that contain an appropriate avirulence protein via an indirect interaction with this avirulence protein. That triggers a defense system including the hypersensitive response, which restricts the pathogen growth.</text>
</comment>
<dbReference type="InterPro" id="IPR027417">
    <property type="entry name" value="P-loop_NTPase"/>
</dbReference>
<dbReference type="GO" id="GO:0005737">
    <property type="term" value="C:cytoplasm"/>
    <property type="evidence" value="ECO:0007669"/>
    <property type="project" value="UniProtKB-SubCell"/>
</dbReference>
<dbReference type="Pfam" id="PF00931">
    <property type="entry name" value="NB-ARC"/>
    <property type="match status" value="1"/>
</dbReference>
<accession>A0AAD4INE4</accession>
<evidence type="ECO:0000256" key="6">
    <source>
        <dbReference type="ARBA" id="ARBA00022821"/>
    </source>
</evidence>
<feature type="domain" description="NB-ARC" evidence="7">
    <location>
        <begin position="7"/>
        <end position="179"/>
    </location>
</feature>
<comment type="caution">
    <text evidence="9">The sequence shown here is derived from an EMBL/GenBank/DDBJ whole genome shotgun (WGS) entry which is preliminary data.</text>
</comment>
<dbReference type="InterPro" id="IPR002182">
    <property type="entry name" value="NB-ARC"/>
</dbReference>
<name>A0AAD4INE4_PERFH</name>
<evidence type="ECO:0000259" key="7">
    <source>
        <dbReference type="Pfam" id="PF00931"/>
    </source>
</evidence>
<keyword evidence="4" id="KW-0381">Hypersensitive response</keyword>
<dbReference type="InterPro" id="IPR055414">
    <property type="entry name" value="LRR_R13L4/SHOC2-like"/>
</dbReference>
<dbReference type="GO" id="GO:0043531">
    <property type="term" value="F:ADP binding"/>
    <property type="evidence" value="ECO:0007669"/>
    <property type="project" value="InterPro"/>
</dbReference>
<dbReference type="Proteomes" id="UP001190926">
    <property type="component" value="Unassembled WGS sequence"/>
</dbReference>
<dbReference type="InterPro" id="IPR042197">
    <property type="entry name" value="Apaf_helical"/>
</dbReference>
<evidence type="ECO:0000256" key="3">
    <source>
        <dbReference type="ARBA" id="ARBA00022614"/>
    </source>
</evidence>
<organism evidence="9 10">
    <name type="scientific">Perilla frutescens var. hirtella</name>
    <name type="common">Perilla citriodora</name>
    <name type="synonym">Perilla setoyensis</name>
    <dbReference type="NCBI Taxonomy" id="608512"/>
    <lineage>
        <taxon>Eukaryota</taxon>
        <taxon>Viridiplantae</taxon>
        <taxon>Streptophyta</taxon>
        <taxon>Embryophyta</taxon>
        <taxon>Tracheophyta</taxon>
        <taxon>Spermatophyta</taxon>
        <taxon>Magnoliopsida</taxon>
        <taxon>eudicotyledons</taxon>
        <taxon>Gunneridae</taxon>
        <taxon>Pentapetalae</taxon>
        <taxon>asterids</taxon>
        <taxon>lamiids</taxon>
        <taxon>Lamiales</taxon>
        <taxon>Lamiaceae</taxon>
        <taxon>Nepetoideae</taxon>
        <taxon>Elsholtzieae</taxon>
        <taxon>Perilla</taxon>
    </lineage>
</organism>
<dbReference type="InterPro" id="IPR044974">
    <property type="entry name" value="Disease_R_plants"/>
</dbReference>
<evidence type="ECO:0000259" key="8">
    <source>
        <dbReference type="Pfam" id="PF23598"/>
    </source>
</evidence>
<evidence type="ECO:0000256" key="5">
    <source>
        <dbReference type="ARBA" id="ARBA00022737"/>
    </source>
</evidence>
<protein>
    <recommendedName>
        <fullName evidence="11">NB-ARC domain-containing protein</fullName>
    </recommendedName>
</protein>
<evidence type="ECO:0008006" key="11">
    <source>
        <dbReference type="Google" id="ProtNLM"/>
    </source>
</evidence>
<reference evidence="9 10" key="1">
    <citation type="journal article" date="2021" name="Nat. Commun.">
        <title>Incipient diploidization of the medicinal plant Perilla within 10,000 years.</title>
        <authorList>
            <person name="Zhang Y."/>
            <person name="Shen Q."/>
            <person name="Leng L."/>
            <person name="Zhang D."/>
            <person name="Chen S."/>
            <person name="Shi Y."/>
            <person name="Ning Z."/>
            <person name="Chen S."/>
        </authorList>
    </citation>
    <scope>NUCLEOTIDE SEQUENCE [LARGE SCALE GENOMIC DNA]</scope>
    <source>
        <strain evidence="10">cv. PC099</strain>
    </source>
</reference>
<comment type="similarity">
    <text evidence="2">Belongs to the disease resistance NB-LRR family.</text>
</comment>
<evidence type="ECO:0000313" key="9">
    <source>
        <dbReference type="EMBL" id="KAH6755763.1"/>
    </source>
</evidence>
<evidence type="ECO:0000313" key="10">
    <source>
        <dbReference type="Proteomes" id="UP001190926"/>
    </source>
</evidence>
<dbReference type="Gene3D" id="3.80.10.10">
    <property type="entry name" value="Ribonuclease Inhibitor"/>
    <property type="match status" value="1"/>
</dbReference>
<proteinExistence type="inferred from homology"/>
<dbReference type="Gene3D" id="1.10.10.10">
    <property type="entry name" value="Winged helix-like DNA-binding domain superfamily/Winged helix DNA-binding domain"/>
    <property type="match status" value="1"/>
</dbReference>